<dbReference type="InterPro" id="IPR038732">
    <property type="entry name" value="HpyO/CreE_NAD-binding"/>
</dbReference>
<name>A0A317E049_9PROT</name>
<dbReference type="SUPFAM" id="SSF51905">
    <property type="entry name" value="FAD/NAD(P)-binding domain"/>
    <property type="match status" value="1"/>
</dbReference>
<comment type="caution">
    <text evidence="2">The sequence shown here is derived from an EMBL/GenBank/DDBJ whole genome shotgun (WGS) entry which is preliminary data.</text>
</comment>
<evidence type="ECO:0000313" key="2">
    <source>
        <dbReference type="EMBL" id="PWR19480.1"/>
    </source>
</evidence>
<dbReference type="OrthoDB" id="101972at2"/>
<feature type="domain" description="FAD-dependent urate hydroxylase HpyO/Asp monooxygenase CreE-like FAD/NAD(P)-binding" evidence="1">
    <location>
        <begin position="5"/>
        <end position="156"/>
    </location>
</feature>
<dbReference type="AlphaFoldDB" id="A0A317E049"/>
<sequence>MRRVVVIGGGFTGTALAIHLARDPAFVGTVTVVEPGASLGAGIAYGLAGPDHRINVPADRMSVFRETPADFGRWMAATGRDESDPEGWTADRDHYSRRLDFGAYMADLFAREAARRPFAHRRGRAVGLTPATRGWTISLEDGTCLAADVVVLTASHAAPAFRWPLSGEAAAHPGLIRDPWSTASLSDVAPDAGVFIVGTGLTMADTVVSLRRRGHRGPITAVSRRALLPRGHGVFGADVRFPEPFPTTATGTLRALRRLIATCEGQGIGWHPAIDAFRGALRRLWPGLPAEEQDRALRHLRAWWDVHRYRIAPQVAALLAEGRRDGWLRVAAGRIEGFDARQGKLIARWQPRGGARTETPVAALVNCTGPDADPGRSADPLFQGLLATGIARPDRHRLGLDIGADGHVLDRSGRPQPGFFIAGPLGRGRLGEVMGVPEASDHAREIAARIATDLAIPSHACELKT</sequence>
<evidence type="ECO:0000313" key="3">
    <source>
        <dbReference type="Proteomes" id="UP000245461"/>
    </source>
</evidence>
<reference evidence="2 3" key="1">
    <citation type="submission" date="2018-05" db="EMBL/GenBank/DDBJ databases">
        <title>Zavarzinia sp. HR-AS.</title>
        <authorList>
            <person name="Lee Y."/>
            <person name="Jeon C.O."/>
        </authorList>
    </citation>
    <scope>NUCLEOTIDE SEQUENCE [LARGE SCALE GENOMIC DNA]</scope>
    <source>
        <strain evidence="2 3">HR-AS</strain>
    </source>
</reference>
<dbReference type="EMBL" id="QGLE01000011">
    <property type="protein sequence ID" value="PWR19480.1"/>
    <property type="molecule type" value="Genomic_DNA"/>
</dbReference>
<dbReference type="RefSeq" id="WP_109907363.1">
    <property type="nucleotide sequence ID" value="NZ_QGLE01000011.1"/>
</dbReference>
<dbReference type="InterPro" id="IPR052189">
    <property type="entry name" value="L-asp_N-monooxygenase_NS-form"/>
</dbReference>
<keyword evidence="3" id="KW-1185">Reference proteome</keyword>
<dbReference type="InterPro" id="IPR036188">
    <property type="entry name" value="FAD/NAD-bd_sf"/>
</dbReference>
<dbReference type="Proteomes" id="UP000245461">
    <property type="component" value="Unassembled WGS sequence"/>
</dbReference>
<gene>
    <name evidence="2" type="ORF">DKG74_16960</name>
</gene>
<dbReference type="Gene3D" id="3.50.50.60">
    <property type="entry name" value="FAD/NAD(P)-binding domain"/>
    <property type="match status" value="1"/>
</dbReference>
<dbReference type="PANTHER" id="PTHR40254">
    <property type="entry name" value="BLR0577 PROTEIN"/>
    <property type="match status" value="1"/>
</dbReference>
<dbReference type="Pfam" id="PF13454">
    <property type="entry name" value="NAD_binding_9"/>
    <property type="match status" value="1"/>
</dbReference>
<accession>A0A317E049</accession>
<protein>
    <recommendedName>
        <fullName evidence="1">FAD-dependent urate hydroxylase HpyO/Asp monooxygenase CreE-like FAD/NAD(P)-binding domain-containing protein</fullName>
    </recommendedName>
</protein>
<dbReference type="PANTHER" id="PTHR40254:SF1">
    <property type="entry name" value="BLR0577 PROTEIN"/>
    <property type="match status" value="1"/>
</dbReference>
<evidence type="ECO:0000259" key="1">
    <source>
        <dbReference type="Pfam" id="PF13454"/>
    </source>
</evidence>
<organism evidence="2 3">
    <name type="scientific">Zavarzinia aquatilis</name>
    <dbReference type="NCBI Taxonomy" id="2211142"/>
    <lineage>
        <taxon>Bacteria</taxon>
        <taxon>Pseudomonadati</taxon>
        <taxon>Pseudomonadota</taxon>
        <taxon>Alphaproteobacteria</taxon>
        <taxon>Rhodospirillales</taxon>
        <taxon>Zavarziniaceae</taxon>
        <taxon>Zavarzinia</taxon>
    </lineage>
</organism>
<proteinExistence type="predicted"/>